<dbReference type="SUPFAM" id="SSF53756">
    <property type="entry name" value="UDP-Glycosyltransferase/glycogen phosphorylase"/>
    <property type="match status" value="1"/>
</dbReference>
<dbReference type="PANTHER" id="PTHR46401:SF2">
    <property type="entry name" value="GLYCOSYLTRANSFERASE WBBK-RELATED"/>
    <property type="match status" value="1"/>
</dbReference>
<organism evidence="3 4">
    <name type="scientific">Corallococcus caeni</name>
    <dbReference type="NCBI Taxonomy" id="3082388"/>
    <lineage>
        <taxon>Bacteria</taxon>
        <taxon>Pseudomonadati</taxon>
        <taxon>Myxococcota</taxon>
        <taxon>Myxococcia</taxon>
        <taxon>Myxococcales</taxon>
        <taxon>Cystobacterineae</taxon>
        <taxon>Myxococcaceae</taxon>
        <taxon>Corallococcus</taxon>
    </lineage>
</organism>
<feature type="domain" description="Glycosyl transferase family 1" evidence="2">
    <location>
        <begin position="177"/>
        <end position="325"/>
    </location>
</feature>
<dbReference type="Gene3D" id="3.40.50.2000">
    <property type="entry name" value="Glycogen Phosphorylase B"/>
    <property type="match status" value="2"/>
</dbReference>
<dbReference type="Pfam" id="PF00534">
    <property type="entry name" value="Glycos_transf_1"/>
    <property type="match status" value="1"/>
</dbReference>
<dbReference type="Proteomes" id="UP001342631">
    <property type="component" value="Unassembled WGS sequence"/>
</dbReference>
<protein>
    <recommendedName>
        <fullName evidence="2">Glycosyl transferase family 1 domain-containing protein</fullName>
    </recommendedName>
</protein>
<sequence length="537" mass="58001">MHIHQLVTRLAWGDAIGNQVRYLQSLLRSWGHTSEIYADSWDDACRDQVRAARSYPREATRDSVLLVHHSFESRQVPLIARSRGRKLLVYHNITPARLFEGYDRGAVLACDAARLELLALRPHVDGAFAYSRFSAEELVAAGYPRVDVLPFAIDWNAFDTPPDPALMAELDDGCSNILFVGRAVPSKYVDDVLRVFTAYQRLYQPKSRLLIAGNIHRDAPYGGFLHGLKDLLGPDRIQFLGRVNAAQLSACFASATAYLSMSRHEGFGVPLLEAMYRDVPVVAYGAAAVPETMGGAGLTTFSREPMDVAQLLAVLEREPALRQQVLTAQRARVAALSQKAVAAQVRTALQGWLGGSGPGPAVAPSQAPAIELVCPGFSARPEAPMSRLARELHRRLPDSRILALRGRGEEPALALGPQTAGGAPVWHFTPDQPVGPAPEPLPSSSSLETAVRASSGKVVLLGVDTAAAQALMASVGRRSWGVRDAAGASDEASTEAARHHLGPRLVELDRTDLDAVANVLVQALSSKKKRGARDARR</sequence>
<evidence type="ECO:0000313" key="3">
    <source>
        <dbReference type="EMBL" id="GMU10474.1"/>
    </source>
</evidence>
<evidence type="ECO:0000259" key="2">
    <source>
        <dbReference type="Pfam" id="PF00534"/>
    </source>
</evidence>
<accession>A0ABQ6R2E4</accession>
<name>A0ABQ6R2E4_9BACT</name>
<gene>
    <name evidence="3" type="ORF">ASNO1_67280</name>
</gene>
<keyword evidence="4" id="KW-1185">Reference proteome</keyword>
<dbReference type="PANTHER" id="PTHR46401">
    <property type="entry name" value="GLYCOSYLTRANSFERASE WBBK-RELATED"/>
    <property type="match status" value="1"/>
</dbReference>
<dbReference type="InterPro" id="IPR001296">
    <property type="entry name" value="Glyco_trans_1"/>
</dbReference>
<dbReference type="RefSeq" id="WP_338281612.1">
    <property type="nucleotide sequence ID" value="NZ_BTTX01000008.1"/>
</dbReference>
<proteinExistence type="predicted"/>
<evidence type="ECO:0000313" key="4">
    <source>
        <dbReference type="Proteomes" id="UP001342631"/>
    </source>
</evidence>
<reference evidence="3 4" key="1">
    <citation type="journal article" date="2024" name="Arch. Microbiol.">
        <title>Corallococcus caeni sp. nov., a novel myxobacterium isolated from activated sludge.</title>
        <authorList>
            <person name="Tomita S."/>
            <person name="Nakai R."/>
            <person name="Kuroda K."/>
            <person name="Kurashita H."/>
            <person name="Hatamoto M."/>
            <person name="Yamaguchi T."/>
            <person name="Narihiro T."/>
        </authorList>
    </citation>
    <scope>NUCLEOTIDE SEQUENCE [LARGE SCALE GENOMIC DNA]</scope>
    <source>
        <strain evidence="3 4">NO1</strain>
    </source>
</reference>
<keyword evidence="1" id="KW-0808">Transferase</keyword>
<evidence type="ECO:0000256" key="1">
    <source>
        <dbReference type="ARBA" id="ARBA00022679"/>
    </source>
</evidence>
<dbReference type="EMBL" id="BTTX01000008">
    <property type="protein sequence ID" value="GMU10474.1"/>
    <property type="molecule type" value="Genomic_DNA"/>
</dbReference>
<comment type="caution">
    <text evidence="3">The sequence shown here is derived from an EMBL/GenBank/DDBJ whole genome shotgun (WGS) entry which is preliminary data.</text>
</comment>